<protein>
    <submittedName>
        <fullName evidence="2">Unannotated protein</fullName>
    </submittedName>
</protein>
<name>A0A6J7CXH2_9ZZZZ</name>
<dbReference type="EMBL" id="CAFBLS010000016">
    <property type="protein sequence ID" value="CAB4861314.1"/>
    <property type="molecule type" value="Genomic_DNA"/>
</dbReference>
<keyword evidence="1" id="KW-1133">Transmembrane helix</keyword>
<reference evidence="2" key="1">
    <citation type="submission" date="2020-05" db="EMBL/GenBank/DDBJ databases">
        <authorList>
            <person name="Chiriac C."/>
            <person name="Salcher M."/>
            <person name="Ghai R."/>
            <person name="Kavagutti S V."/>
        </authorList>
    </citation>
    <scope>NUCLEOTIDE SEQUENCE</scope>
</reference>
<feature type="transmembrane region" description="Helical" evidence="1">
    <location>
        <begin position="40"/>
        <end position="59"/>
    </location>
</feature>
<organism evidence="2">
    <name type="scientific">freshwater metagenome</name>
    <dbReference type="NCBI Taxonomy" id="449393"/>
    <lineage>
        <taxon>unclassified sequences</taxon>
        <taxon>metagenomes</taxon>
        <taxon>ecological metagenomes</taxon>
    </lineage>
</organism>
<feature type="transmembrane region" description="Helical" evidence="1">
    <location>
        <begin position="12"/>
        <end position="28"/>
    </location>
</feature>
<proteinExistence type="predicted"/>
<dbReference type="AlphaFoldDB" id="A0A6J7CXH2"/>
<keyword evidence="1" id="KW-0812">Transmembrane</keyword>
<gene>
    <name evidence="2" type="ORF">UFOPK3402_00224</name>
</gene>
<feature type="transmembrane region" description="Helical" evidence="1">
    <location>
        <begin position="66"/>
        <end position="83"/>
    </location>
</feature>
<accession>A0A6J7CXH2</accession>
<evidence type="ECO:0000256" key="1">
    <source>
        <dbReference type="SAM" id="Phobius"/>
    </source>
</evidence>
<keyword evidence="1" id="KW-0472">Membrane</keyword>
<feature type="transmembrane region" description="Helical" evidence="1">
    <location>
        <begin position="103"/>
        <end position="125"/>
    </location>
</feature>
<sequence length="144" mass="15183">MNSTNYRMVMQGAAVMLGLAGIIAVHVLDLQGKMEEVPYLGFAYIGAIIASGVLLVLIATRPSREVFLACSALSAAILGGFIVNRTVGMPNAMDDIGNWFEPLGMLSVVCEVFVLVMGLVAARTFGQASSSDERSAGKRVRVSA</sequence>
<evidence type="ECO:0000313" key="2">
    <source>
        <dbReference type="EMBL" id="CAB4861314.1"/>
    </source>
</evidence>